<organism evidence="1 2">
    <name type="scientific">Peribacillus simplex</name>
    <dbReference type="NCBI Taxonomy" id="1478"/>
    <lineage>
        <taxon>Bacteria</taxon>
        <taxon>Bacillati</taxon>
        <taxon>Bacillota</taxon>
        <taxon>Bacilli</taxon>
        <taxon>Bacillales</taxon>
        <taxon>Bacillaceae</taxon>
        <taxon>Peribacillus</taxon>
    </lineage>
</organism>
<sequence length="50" mass="5872">MRVQEITVDNKKAYLLLDANGLPVALVAKFMKYLHNRESRAEPYKHTVWL</sequence>
<dbReference type="EMBL" id="CAKKMG010000034">
    <property type="protein sequence ID" value="CAH0231339.1"/>
    <property type="molecule type" value="Genomic_DNA"/>
</dbReference>
<dbReference type="RefSeq" id="WP_230302268.1">
    <property type="nucleotide sequence ID" value="NZ_CAKKMG010000034.1"/>
</dbReference>
<dbReference type="AlphaFoldDB" id="A0A9W4L296"/>
<protein>
    <submittedName>
        <fullName evidence="1">Uncharacterized protein</fullName>
    </submittedName>
</protein>
<name>A0A9W4L296_9BACI</name>
<reference evidence="1" key="1">
    <citation type="submission" date="2021-11" db="EMBL/GenBank/DDBJ databases">
        <authorList>
            <person name="Bulgarelli D."/>
        </authorList>
    </citation>
    <scope>NUCLEOTIDE SEQUENCE</scope>
    <source>
        <strain evidence="1">Bi133</strain>
    </source>
</reference>
<proteinExistence type="predicted"/>
<evidence type="ECO:0000313" key="1">
    <source>
        <dbReference type="EMBL" id="CAH0231339.1"/>
    </source>
</evidence>
<comment type="caution">
    <text evidence="1">The sequence shown here is derived from an EMBL/GenBank/DDBJ whole genome shotgun (WGS) entry which is preliminary data.</text>
</comment>
<gene>
    <name evidence="1" type="ORF">SRABI133_02644</name>
</gene>
<dbReference type="Proteomes" id="UP000789326">
    <property type="component" value="Unassembled WGS sequence"/>
</dbReference>
<evidence type="ECO:0000313" key="2">
    <source>
        <dbReference type="Proteomes" id="UP000789326"/>
    </source>
</evidence>
<accession>A0A9W4L296</accession>